<dbReference type="PANTHER" id="PTHR33669">
    <property type="entry name" value="PROTEIN NEGATIVE REGULATOR OF RESISTANCE"/>
    <property type="match status" value="1"/>
</dbReference>
<evidence type="ECO:0000256" key="4">
    <source>
        <dbReference type="SAM" id="MobiDB-lite"/>
    </source>
</evidence>
<keyword evidence="3" id="KW-0539">Nucleus</keyword>
<comment type="subcellular location">
    <subcellularLocation>
        <location evidence="1">Nucleus</location>
    </subcellularLocation>
</comment>
<keyword evidence="6" id="KW-1185">Reference proteome</keyword>
<feature type="region of interest" description="Disordered" evidence="4">
    <location>
        <begin position="156"/>
        <end position="187"/>
    </location>
</feature>
<sequence>MGGVAGAETTKKALRATASDGDSASVPPVEQQQQQPAPLPAAGVAGTNAADGSASAAVQSCGEEDDQDDEQVERFYALLANIRALRGLYSAGTGPAASGRGSRKRAREAEAPWTPAFRLEDFEEEVNQGAADARCAVMNQGDSGGGVARRPIAARARPAVPAADDDHEEDQVARGGNKLGHRVAARG</sequence>
<dbReference type="Proteomes" id="UP000604825">
    <property type="component" value="Unassembled WGS sequence"/>
</dbReference>
<feature type="region of interest" description="Disordered" evidence="4">
    <location>
        <begin position="1"/>
        <end position="69"/>
    </location>
</feature>
<feature type="compositionally biased region" description="Low complexity" evidence="4">
    <location>
        <begin position="24"/>
        <end position="45"/>
    </location>
</feature>
<comment type="similarity">
    <text evidence="2">Belongs to the NPR1-interactor family.</text>
</comment>
<evidence type="ECO:0000256" key="3">
    <source>
        <dbReference type="ARBA" id="ARBA00023242"/>
    </source>
</evidence>
<name>A0A811RXZ4_9POAL</name>
<dbReference type="PANTHER" id="PTHR33669:SF4">
    <property type="entry name" value="NRR REPRESSOR HOMOLOG 2"/>
    <property type="match status" value="1"/>
</dbReference>
<dbReference type="Pfam" id="PF15699">
    <property type="entry name" value="NPR1_interact"/>
    <property type="match status" value="1"/>
</dbReference>
<protein>
    <submittedName>
        <fullName evidence="5">Uncharacterized protein</fullName>
    </submittedName>
</protein>
<dbReference type="InterPro" id="IPR031425">
    <property type="entry name" value="NPR1/NH1-interacting"/>
</dbReference>
<evidence type="ECO:0000256" key="2">
    <source>
        <dbReference type="ARBA" id="ARBA00009937"/>
    </source>
</evidence>
<feature type="region of interest" description="Disordered" evidence="4">
    <location>
        <begin position="90"/>
        <end position="116"/>
    </location>
</feature>
<organism evidence="5 6">
    <name type="scientific">Miscanthus lutarioriparius</name>
    <dbReference type="NCBI Taxonomy" id="422564"/>
    <lineage>
        <taxon>Eukaryota</taxon>
        <taxon>Viridiplantae</taxon>
        <taxon>Streptophyta</taxon>
        <taxon>Embryophyta</taxon>
        <taxon>Tracheophyta</taxon>
        <taxon>Spermatophyta</taxon>
        <taxon>Magnoliopsida</taxon>
        <taxon>Liliopsida</taxon>
        <taxon>Poales</taxon>
        <taxon>Poaceae</taxon>
        <taxon>PACMAD clade</taxon>
        <taxon>Panicoideae</taxon>
        <taxon>Andropogonodae</taxon>
        <taxon>Andropogoneae</taxon>
        <taxon>Saccharinae</taxon>
        <taxon>Miscanthus</taxon>
    </lineage>
</organism>
<accession>A0A811RXZ4</accession>
<evidence type="ECO:0000313" key="6">
    <source>
        <dbReference type="Proteomes" id="UP000604825"/>
    </source>
</evidence>
<gene>
    <name evidence="5" type="ORF">NCGR_LOCUS58109</name>
</gene>
<dbReference type="EMBL" id="CAJGYO010000017">
    <property type="protein sequence ID" value="CAD6334011.1"/>
    <property type="molecule type" value="Genomic_DNA"/>
</dbReference>
<dbReference type="GO" id="GO:0005634">
    <property type="term" value="C:nucleus"/>
    <property type="evidence" value="ECO:0007669"/>
    <property type="project" value="UniProtKB-SubCell"/>
</dbReference>
<dbReference type="OrthoDB" id="696873at2759"/>
<proteinExistence type="inferred from homology"/>
<dbReference type="AlphaFoldDB" id="A0A811RXZ4"/>
<reference evidence="5" key="1">
    <citation type="submission" date="2020-10" db="EMBL/GenBank/DDBJ databases">
        <authorList>
            <person name="Han B."/>
            <person name="Lu T."/>
            <person name="Zhao Q."/>
            <person name="Huang X."/>
            <person name="Zhao Y."/>
        </authorList>
    </citation>
    <scope>NUCLEOTIDE SEQUENCE</scope>
</reference>
<evidence type="ECO:0000256" key="1">
    <source>
        <dbReference type="ARBA" id="ARBA00004123"/>
    </source>
</evidence>
<dbReference type="GO" id="GO:0010112">
    <property type="term" value="P:regulation of systemic acquired resistance"/>
    <property type="evidence" value="ECO:0007669"/>
    <property type="project" value="InterPro"/>
</dbReference>
<comment type="caution">
    <text evidence="5">The sequence shown here is derived from an EMBL/GenBank/DDBJ whole genome shotgun (WGS) entry which is preliminary data.</text>
</comment>
<evidence type="ECO:0000313" key="5">
    <source>
        <dbReference type="EMBL" id="CAD6334011.1"/>
    </source>
</evidence>